<dbReference type="EMBL" id="FRAD01000008">
    <property type="protein sequence ID" value="SHJ87304.1"/>
    <property type="molecule type" value="Genomic_DNA"/>
</dbReference>
<proteinExistence type="predicted"/>
<gene>
    <name evidence="1" type="ORF">SAMN02745248_01184</name>
</gene>
<keyword evidence="2" id="KW-1185">Reference proteome</keyword>
<reference evidence="1 2" key="1">
    <citation type="submission" date="2016-11" db="EMBL/GenBank/DDBJ databases">
        <authorList>
            <person name="Jaros S."/>
            <person name="Januszkiewicz K."/>
            <person name="Wedrychowicz H."/>
        </authorList>
    </citation>
    <scope>NUCLEOTIDE SEQUENCE [LARGE SCALE GENOMIC DNA]</scope>
    <source>
        <strain evidence="1 2">DSM 3090</strain>
    </source>
</reference>
<organism evidence="1 2">
    <name type="scientific">Hathewaya proteolytica DSM 3090</name>
    <dbReference type="NCBI Taxonomy" id="1121331"/>
    <lineage>
        <taxon>Bacteria</taxon>
        <taxon>Bacillati</taxon>
        <taxon>Bacillota</taxon>
        <taxon>Clostridia</taxon>
        <taxon>Eubacteriales</taxon>
        <taxon>Clostridiaceae</taxon>
        <taxon>Hathewaya</taxon>
    </lineage>
</organism>
<protein>
    <submittedName>
        <fullName evidence="1">Uncharacterized protein</fullName>
    </submittedName>
</protein>
<dbReference type="AlphaFoldDB" id="A0A1M6MV28"/>
<dbReference type="RefSeq" id="WP_047001823.1">
    <property type="nucleotide sequence ID" value="NZ_FRAD01000008.1"/>
</dbReference>
<sequence>MQQKKLVHMILSEIRINEVREIDLIKLKINDSLVDYLSKEEGVSIKGTLSSFMLRNLDINTLNLDIAI</sequence>
<dbReference type="Proteomes" id="UP000183952">
    <property type="component" value="Unassembled WGS sequence"/>
</dbReference>
<name>A0A1M6MV28_9CLOT</name>
<accession>A0A1M6MV28</accession>
<dbReference type="STRING" id="1121331.SAMN02745248_01184"/>
<evidence type="ECO:0000313" key="2">
    <source>
        <dbReference type="Proteomes" id="UP000183952"/>
    </source>
</evidence>
<evidence type="ECO:0000313" key="1">
    <source>
        <dbReference type="EMBL" id="SHJ87304.1"/>
    </source>
</evidence>